<dbReference type="Pfam" id="PF14200">
    <property type="entry name" value="RicinB_lectin_2"/>
    <property type="match status" value="1"/>
</dbReference>
<evidence type="ECO:0000313" key="2">
    <source>
        <dbReference type="EMBL" id="GFZ91916.1"/>
    </source>
</evidence>
<reference evidence="3" key="1">
    <citation type="journal article" date="2019" name="Int. J. Syst. Evol. Microbiol.">
        <title>The Global Catalogue of Microorganisms (GCM) 10K type strain sequencing project: providing services to taxonomists for standard genome sequencing and annotation.</title>
        <authorList>
            <consortium name="The Broad Institute Genomics Platform"/>
            <consortium name="The Broad Institute Genome Sequencing Center for Infectious Disease"/>
            <person name="Wu L."/>
            <person name="Ma J."/>
        </authorList>
    </citation>
    <scope>NUCLEOTIDE SEQUENCE [LARGE SCALE GENOMIC DNA]</scope>
    <source>
        <strain evidence="3">CGMCC 1.15043</strain>
    </source>
</reference>
<evidence type="ECO:0000313" key="3">
    <source>
        <dbReference type="Proteomes" id="UP000615455"/>
    </source>
</evidence>
<keyword evidence="3" id="KW-1185">Reference proteome</keyword>
<dbReference type="Gene3D" id="2.80.10.50">
    <property type="match status" value="1"/>
</dbReference>
<dbReference type="InterPro" id="IPR000772">
    <property type="entry name" value="Ricin_B_lectin"/>
</dbReference>
<accession>A0ABQ1EXH6</accession>
<dbReference type="Proteomes" id="UP000615455">
    <property type="component" value="Unassembled WGS sequence"/>
</dbReference>
<sequence length="91" mass="10145">MAHKLFNLHHRPRTISNVSSSLMARGYTRSTSINQQWQLIGIGGGYFKIKNRNSGKILSISGGSDVNGALIVQNADTNTWSQNFKFHIVEQ</sequence>
<gene>
    <name evidence="2" type="ORF">GCM10008018_42800</name>
</gene>
<organism evidence="2 3">
    <name type="scientific">Paenibacillus marchantiophytorum</name>
    <dbReference type="NCBI Taxonomy" id="1619310"/>
    <lineage>
        <taxon>Bacteria</taxon>
        <taxon>Bacillati</taxon>
        <taxon>Bacillota</taxon>
        <taxon>Bacilli</taxon>
        <taxon>Bacillales</taxon>
        <taxon>Paenibacillaceae</taxon>
        <taxon>Paenibacillus</taxon>
    </lineage>
</organism>
<evidence type="ECO:0000259" key="1">
    <source>
        <dbReference type="Pfam" id="PF14200"/>
    </source>
</evidence>
<dbReference type="SUPFAM" id="SSF50370">
    <property type="entry name" value="Ricin B-like lectins"/>
    <property type="match status" value="1"/>
</dbReference>
<proteinExistence type="predicted"/>
<comment type="caution">
    <text evidence="2">The sequence shown here is derived from an EMBL/GenBank/DDBJ whole genome shotgun (WGS) entry which is preliminary data.</text>
</comment>
<protein>
    <recommendedName>
        <fullName evidence="1">Ricin B lectin domain-containing protein</fullName>
    </recommendedName>
</protein>
<feature type="domain" description="Ricin B lectin" evidence="1">
    <location>
        <begin position="34"/>
        <end position="88"/>
    </location>
</feature>
<name>A0ABQ1EXH6_9BACL</name>
<dbReference type="InterPro" id="IPR035992">
    <property type="entry name" value="Ricin_B-like_lectins"/>
</dbReference>
<dbReference type="EMBL" id="BMHE01000024">
    <property type="protein sequence ID" value="GFZ91916.1"/>
    <property type="molecule type" value="Genomic_DNA"/>
</dbReference>